<dbReference type="PATRIC" id="fig|1276246.3.peg.487"/>
<dbReference type="EMBL" id="CP006681">
    <property type="protein sequence ID" value="AHI52829.1"/>
    <property type="molecule type" value="Genomic_DNA"/>
</dbReference>
<name>W6AGM1_9MOLU</name>
<dbReference type="STRING" id="1276246.SCULI_v1c04880"/>
<gene>
    <name evidence="2" type="ORF">SCULI_v1c04880</name>
</gene>
<evidence type="ECO:0000313" key="3">
    <source>
        <dbReference type="Proteomes" id="UP000019267"/>
    </source>
</evidence>
<dbReference type="AlphaFoldDB" id="W6AGM1"/>
<dbReference type="KEGG" id="scq:SCULI_v1c04880"/>
<dbReference type="RefSeq" id="WP_025363066.1">
    <property type="nucleotide sequence ID" value="NZ_CP006681.1"/>
</dbReference>
<keyword evidence="1" id="KW-0472">Membrane</keyword>
<feature type="transmembrane region" description="Helical" evidence="1">
    <location>
        <begin position="87"/>
        <end position="111"/>
    </location>
</feature>
<dbReference type="Proteomes" id="UP000019267">
    <property type="component" value="Chromosome"/>
</dbReference>
<reference evidence="2 3" key="1">
    <citation type="journal article" date="2014" name="Genome Biol. Evol.">
        <title>Molecular evolution of the substrate utilization strategies and putative virulence factors in mosquito-associated Spiroplasma species.</title>
        <authorList>
            <person name="Chang T.H."/>
            <person name="Lo W.S."/>
            <person name="Ku C."/>
            <person name="Chen L.L."/>
            <person name="Kuo C.H."/>
        </authorList>
    </citation>
    <scope>NUCLEOTIDE SEQUENCE [LARGE SCALE GENOMIC DNA]</scope>
    <source>
        <strain evidence="2">AES-1</strain>
    </source>
</reference>
<dbReference type="HOGENOM" id="CLU_1395532_0_0_14"/>
<keyword evidence="1" id="KW-0812">Transmembrane</keyword>
<keyword evidence="3" id="KW-1185">Reference proteome</keyword>
<accession>W6AGM1</accession>
<evidence type="ECO:0000256" key="1">
    <source>
        <dbReference type="SAM" id="Phobius"/>
    </source>
</evidence>
<evidence type="ECO:0008006" key="4">
    <source>
        <dbReference type="Google" id="ProtNLM"/>
    </source>
</evidence>
<keyword evidence="1" id="KW-1133">Transmembrane helix</keyword>
<evidence type="ECO:0000313" key="2">
    <source>
        <dbReference type="EMBL" id="AHI52829.1"/>
    </source>
</evidence>
<feature type="transmembrane region" description="Helical" evidence="1">
    <location>
        <begin position="44"/>
        <end position="67"/>
    </location>
</feature>
<organism evidence="2 3">
    <name type="scientific">Spiroplasma culicicola AES-1</name>
    <dbReference type="NCBI Taxonomy" id="1276246"/>
    <lineage>
        <taxon>Bacteria</taxon>
        <taxon>Bacillati</taxon>
        <taxon>Mycoplasmatota</taxon>
        <taxon>Mollicutes</taxon>
        <taxon>Entomoplasmatales</taxon>
        <taxon>Spiroplasmataceae</taxon>
        <taxon>Spiroplasma</taxon>
    </lineage>
</organism>
<protein>
    <recommendedName>
        <fullName evidence="4">Transmembrane protein</fullName>
    </recommendedName>
</protein>
<sequence length="195" mass="23570">MKTIELPIFNKKEINIITFQNLKSIINKEIIVYSNTHAIKWATIYFRISYILFILTGFYALIFFIYISIEKPEIDQNYEGLFTLNQLYYMFIFFFTCIALFIVFLCLTFFFKGKKNKLIKEYNEQLKQYDWFRIYQMFYAILDPNSEFKLKGISTAETQIDDINVNSSTKIIFERKNIPYIFGFLLMLIIQMKRF</sequence>
<proteinExistence type="predicted"/>